<proteinExistence type="predicted"/>
<gene>
    <name evidence="3" type="ORF">EQG49_05540</name>
</gene>
<feature type="domain" description="GFO/IDH/MocA-like oxidoreductase" evidence="2">
    <location>
        <begin position="136"/>
        <end position="266"/>
    </location>
</feature>
<dbReference type="SUPFAM" id="SSF51735">
    <property type="entry name" value="NAD(P)-binding Rossmann-fold domains"/>
    <property type="match status" value="1"/>
</dbReference>
<dbReference type="SUPFAM" id="SSF55347">
    <property type="entry name" value="Glyceraldehyde-3-phosphate dehydrogenase-like, C-terminal domain"/>
    <property type="match status" value="1"/>
</dbReference>
<accession>A0A4P6YT84</accession>
<dbReference type="OrthoDB" id="9815825at2"/>
<dbReference type="KEGG" id="wei:EQG49_05540"/>
<feature type="domain" description="Gfo/Idh/MocA-like oxidoreductase N-terminal" evidence="1">
    <location>
        <begin position="6"/>
        <end position="123"/>
    </location>
</feature>
<evidence type="ECO:0000313" key="3">
    <source>
        <dbReference type="EMBL" id="QBO35958.1"/>
    </source>
</evidence>
<dbReference type="InterPro" id="IPR036291">
    <property type="entry name" value="NAD(P)-bd_dom_sf"/>
</dbReference>
<dbReference type="InterPro" id="IPR055170">
    <property type="entry name" value="GFO_IDH_MocA-like_dom"/>
</dbReference>
<sequence>MTDKKLNVGIIGCGKISQTRHIPEYAQNKNVNIIGYFDFVAERSAEMAAQFGGEVFNSVEAMLANTEIDAVSVCVANDAHADITIQALNAGKDVLCEKPMATSLADAERMVAAAEKNNAKLMIDQNQRLAKSHVVAKQLLDRDEIGNVLTFKTTFGHGGPETWSVDPGANTWFFDKNKSKYGAIFDLGVHKLDLMLYLLGGKVTSAFSWLTTLDKRDSNGDLIGVDDNAISIYEFNSGVLGTVTASWTYYGEEDNATIIYGSKGIMKIYDDPQYSLKVILNSGEVINYEIDRIQTNDNQTSSGMIDEFVDSVLNNRASIADGASVLNSMKAIFAGIDSNEKGQKIQVN</sequence>
<dbReference type="Pfam" id="PF22725">
    <property type="entry name" value="GFO_IDH_MocA_C3"/>
    <property type="match status" value="1"/>
</dbReference>
<dbReference type="InterPro" id="IPR051450">
    <property type="entry name" value="Gfo/Idh/MocA_Oxidoreductases"/>
</dbReference>
<dbReference type="PANTHER" id="PTHR43377">
    <property type="entry name" value="BILIVERDIN REDUCTASE A"/>
    <property type="match status" value="1"/>
</dbReference>
<dbReference type="EMBL" id="CP037940">
    <property type="protein sequence ID" value="QBO35958.1"/>
    <property type="molecule type" value="Genomic_DNA"/>
</dbReference>
<dbReference type="PANTHER" id="PTHR43377:SF1">
    <property type="entry name" value="BILIVERDIN REDUCTASE A"/>
    <property type="match status" value="1"/>
</dbReference>
<dbReference type="RefSeq" id="WP_133363037.1">
    <property type="nucleotide sequence ID" value="NZ_CP037940.1"/>
</dbReference>
<organism evidence="3 4">
    <name type="scientific">Periweissella cryptocerci</name>
    <dbReference type="NCBI Taxonomy" id="2506420"/>
    <lineage>
        <taxon>Bacteria</taxon>
        <taxon>Bacillati</taxon>
        <taxon>Bacillota</taxon>
        <taxon>Bacilli</taxon>
        <taxon>Lactobacillales</taxon>
        <taxon>Lactobacillaceae</taxon>
        <taxon>Periweissella</taxon>
    </lineage>
</organism>
<evidence type="ECO:0000259" key="2">
    <source>
        <dbReference type="Pfam" id="PF22725"/>
    </source>
</evidence>
<evidence type="ECO:0000313" key="4">
    <source>
        <dbReference type="Proteomes" id="UP000292886"/>
    </source>
</evidence>
<dbReference type="AlphaFoldDB" id="A0A4P6YT84"/>
<dbReference type="GO" id="GO:0000166">
    <property type="term" value="F:nucleotide binding"/>
    <property type="evidence" value="ECO:0007669"/>
    <property type="project" value="InterPro"/>
</dbReference>
<evidence type="ECO:0000259" key="1">
    <source>
        <dbReference type="Pfam" id="PF01408"/>
    </source>
</evidence>
<dbReference type="Proteomes" id="UP000292886">
    <property type="component" value="Chromosome"/>
</dbReference>
<protein>
    <submittedName>
        <fullName evidence="3">Gfo/Idh/MocA family oxidoreductase</fullName>
    </submittedName>
</protein>
<dbReference type="Pfam" id="PF01408">
    <property type="entry name" value="GFO_IDH_MocA"/>
    <property type="match status" value="1"/>
</dbReference>
<name>A0A4P6YT84_9LACO</name>
<dbReference type="Gene3D" id="3.40.50.720">
    <property type="entry name" value="NAD(P)-binding Rossmann-like Domain"/>
    <property type="match status" value="1"/>
</dbReference>
<dbReference type="Gene3D" id="3.30.360.10">
    <property type="entry name" value="Dihydrodipicolinate Reductase, domain 2"/>
    <property type="match status" value="1"/>
</dbReference>
<keyword evidence="4" id="KW-1185">Reference proteome</keyword>
<dbReference type="InterPro" id="IPR000683">
    <property type="entry name" value="Gfo/Idh/MocA-like_OxRdtase_N"/>
</dbReference>
<reference evidence="4" key="1">
    <citation type="submission" date="2019-03" db="EMBL/GenBank/DDBJ databases">
        <title>Weissella sp. 26KH-42 Genome sequencing.</title>
        <authorList>
            <person name="Heo J."/>
            <person name="Kim S.-J."/>
            <person name="Kim J.-S."/>
            <person name="Hong S.-B."/>
            <person name="Kwon S.-W."/>
        </authorList>
    </citation>
    <scope>NUCLEOTIDE SEQUENCE [LARGE SCALE GENOMIC DNA]</scope>
    <source>
        <strain evidence="4">26KH-42</strain>
    </source>
</reference>